<evidence type="ECO:0000256" key="6">
    <source>
        <dbReference type="ARBA" id="ARBA00023049"/>
    </source>
</evidence>
<evidence type="ECO:0000313" key="8">
    <source>
        <dbReference type="Proteomes" id="UP000177625"/>
    </source>
</evidence>
<dbReference type="InterPro" id="IPR024079">
    <property type="entry name" value="MetalloPept_cat_dom_sf"/>
</dbReference>
<dbReference type="Gene3D" id="3.40.390.10">
    <property type="entry name" value="Collagenase (Catalytic Domain)"/>
    <property type="match status" value="1"/>
</dbReference>
<evidence type="ECO:0000313" key="7">
    <source>
        <dbReference type="EMBL" id="CZT41132.1"/>
    </source>
</evidence>
<proteinExistence type="predicted"/>
<sequence length="259" mass="28546">MRIWRMKILEVGVLGRRRGLRRPKLMGRGNLKQASLSIKIRGLDVAPQTAQTTLLYAPVKHLNIPKATNLISTTFLTSQSKANLMMPSPYSCYLSMICMTRSKTSFGAKYWPGFDKEEGVERVHGWPGSHSTIHLEELINKKQSNTGNCCTKISKNDVGREVLIREEGNTPHHKALKVYTPPTAPKALTLLHIVRLARTASHELGHCFGIADCTYYVCIMRGSASLAADAGQPRYLCPVDEAKVARATGKGAAKAFLGE</sequence>
<organism evidence="7 8">
    <name type="scientific">Rhynchosporium secalis</name>
    <name type="common">Barley scald fungus</name>
    <dbReference type="NCBI Taxonomy" id="38038"/>
    <lineage>
        <taxon>Eukaryota</taxon>
        <taxon>Fungi</taxon>
        <taxon>Dikarya</taxon>
        <taxon>Ascomycota</taxon>
        <taxon>Pezizomycotina</taxon>
        <taxon>Leotiomycetes</taxon>
        <taxon>Helotiales</taxon>
        <taxon>Ploettnerulaceae</taxon>
        <taxon>Rhynchosporium</taxon>
    </lineage>
</organism>
<keyword evidence="3" id="KW-0479">Metal-binding</keyword>
<dbReference type="InterPro" id="IPR012962">
    <property type="entry name" value="Pept_M54_archaemetzincn"/>
</dbReference>
<evidence type="ECO:0000256" key="1">
    <source>
        <dbReference type="ARBA" id="ARBA00001947"/>
    </source>
</evidence>
<dbReference type="PANTHER" id="PTHR15910:SF1">
    <property type="entry name" value="ARCHAEMETZINCIN-2"/>
    <property type="match status" value="1"/>
</dbReference>
<name>A0A1E1LW83_RHYSE</name>
<comment type="cofactor">
    <cofactor evidence="1">
        <name>Zn(2+)</name>
        <dbReference type="ChEBI" id="CHEBI:29105"/>
    </cofactor>
</comment>
<dbReference type="SUPFAM" id="SSF55486">
    <property type="entry name" value="Metalloproteases ('zincins'), catalytic domain"/>
    <property type="match status" value="2"/>
</dbReference>
<dbReference type="EMBL" id="FJVC01000017">
    <property type="protein sequence ID" value="CZT41132.1"/>
    <property type="molecule type" value="Genomic_DNA"/>
</dbReference>
<dbReference type="GO" id="GO:0006508">
    <property type="term" value="P:proteolysis"/>
    <property type="evidence" value="ECO:0007669"/>
    <property type="project" value="UniProtKB-KW"/>
</dbReference>
<keyword evidence="8" id="KW-1185">Reference proteome</keyword>
<keyword evidence="6" id="KW-0482">Metalloprotease</keyword>
<protein>
    <submittedName>
        <fullName evidence="7">Uncharacterized protein</fullName>
    </submittedName>
</protein>
<evidence type="ECO:0000256" key="2">
    <source>
        <dbReference type="ARBA" id="ARBA00022670"/>
    </source>
</evidence>
<evidence type="ECO:0000256" key="3">
    <source>
        <dbReference type="ARBA" id="ARBA00022723"/>
    </source>
</evidence>
<keyword evidence="4" id="KW-0378">Hydrolase</keyword>
<accession>A0A1E1LW83</accession>
<dbReference type="GO" id="GO:0008237">
    <property type="term" value="F:metallopeptidase activity"/>
    <property type="evidence" value="ECO:0007669"/>
    <property type="project" value="UniProtKB-KW"/>
</dbReference>
<dbReference type="PANTHER" id="PTHR15910">
    <property type="entry name" value="ARCHAEMETZINCIN"/>
    <property type="match status" value="1"/>
</dbReference>
<reference evidence="8" key="1">
    <citation type="submission" date="2016-03" db="EMBL/GenBank/DDBJ databases">
        <authorList>
            <person name="Guldener U."/>
        </authorList>
    </citation>
    <scope>NUCLEOTIDE SEQUENCE [LARGE SCALE GENOMIC DNA]</scope>
</reference>
<evidence type="ECO:0000256" key="5">
    <source>
        <dbReference type="ARBA" id="ARBA00022833"/>
    </source>
</evidence>
<dbReference type="AlphaFoldDB" id="A0A1E1LW83"/>
<dbReference type="Proteomes" id="UP000177625">
    <property type="component" value="Unassembled WGS sequence"/>
</dbReference>
<keyword evidence="5" id="KW-0862">Zinc</keyword>
<dbReference type="GO" id="GO:0046872">
    <property type="term" value="F:metal ion binding"/>
    <property type="evidence" value="ECO:0007669"/>
    <property type="project" value="UniProtKB-KW"/>
</dbReference>
<gene>
    <name evidence="7" type="ORF">RSE6_00824</name>
</gene>
<evidence type="ECO:0000256" key="4">
    <source>
        <dbReference type="ARBA" id="ARBA00022801"/>
    </source>
</evidence>
<keyword evidence="2" id="KW-0645">Protease</keyword>